<dbReference type="Proteomes" id="UP000305401">
    <property type="component" value="Unassembled WGS sequence"/>
</dbReference>
<protein>
    <submittedName>
        <fullName evidence="1">WxcM-like domain-containing protein</fullName>
    </submittedName>
</protein>
<gene>
    <name evidence="1" type="ORF">E5990_02115</name>
</gene>
<comment type="caution">
    <text evidence="1">The sequence shown here is derived from an EMBL/GenBank/DDBJ whole genome shotgun (WGS) entry which is preliminary data.</text>
</comment>
<sequence length="152" mass="17166">MTTEEIFALATVGDCRTIQLESHQNQRNGNLTLMQNTPEAPFKIRRIYYLYDIPAGESRGGHAHRELHEMLVATSGSFSVTLTDALGNKKNVMLNRPNTGLHIVPGIWRTLQDFSSGAVCLVLASMPYDENEYVRSYDEFVKLKNKKPHDNV</sequence>
<evidence type="ECO:0000313" key="2">
    <source>
        <dbReference type="Proteomes" id="UP000305401"/>
    </source>
</evidence>
<proteinExistence type="predicted"/>
<organism evidence="1 2">
    <name type="scientific">Muribaculum caecicola</name>
    <dbReference type="NCBI Taxonomy" id="3038144"/>
    <lineage>
        <taxon>Bacteria</taxon>
        <taxon>Pseudomonadati</taxon>
        <taxon>Bacteroidota</taxon>
        <taxon>Bacteroidia</taxon>
        <taxon>Bacteroidales</taxon>
        <taxon>Muribaculaceae</taxon>
        <taxon>Muribaculum</taxon>
    </lineage>
</organism>
<reference evidence="1" key="1">
    <citation type="submission" date="2019-04" db="EMBL/GenBank/DDBJ databases">
        <title>Microbes associate with the intestines of laboratory mice.</title>
        <authorList>
            <person name="Navarre W."/>
            <person name="Wong E."/>
            <person name="Huang K.C."/>
            <person name="Tropini C."/>
            <person name="Ng K."/>
            <person name="Yu B."/>
        </authorList>
    </citation>
    <scope>NUCLEOTIDE SEQUENCE</scope>
    <source>
        <strain evidence="1">NM86_A22</strain>
    </source>
</reference>
<keyword evidence="2" id="KW-1185">Reference proteome</keyword>
<dbReference type="EMBL" id="SSTG01000012">
    <property type="protein sequence ID" value="THG54681.1"/>
    <property type="molecule type" value="Genomic_DNA"/>
</dbReference>
<accession>A0AC61S7Q5</accession>
<name>A0AC61S7Q5_9BACT</name>
<evidence type="ECO:0000313" key="1">
    <source>
        <dbReference type="EMBL" id="THG54681.1"/>
    </source>
</evidence>